<dbReference type="EMBL" id="JAPQKH010000008">
    <property type="protein sequence ID" value="KAJ5083253.1"/>
    <property type="molecule type" value="Genomic_DNA"/>
</dbReference>
<keyword evidence="4" id="KW-1185">Reference proteome</keyword>
<dbReference type="OrthoDB" id="3211582at2759"/>
<protein>
    <submittedName>
        <fullName evidence="3">Uncharacterized protein</fullName>
    </submittedName>
</protein>
<evidence type="ECO:0000256" key="2">
    <source>
        <dbReference type="SAM" id="MobiDB-lite"/>
    </source>
</evidence>
<evidence type="ECO:0000313" key="3">
    <source>
        <dbReference type="EMBL" id="KAJ5083253.1"/>
    </source>
</evidence>
<sequence>MPIFGRDHSTAGSSVSSRRSSDLSHSSAGSKKFGGHSSHTSVSSRAGSSSSGSRRRSFLHRTPEDPSIQSAREQVVRAETAEHEADRALIASRKAVKEAREHVKHLEREAAEEARLARIKQDQAKSISKRAKPLGREYT</sequence>
<feature type="compositionally biased region" description="Low complexity" evidence="2">
    <location>
        <begin position="10"/>
        <end position="52"/>
    </location>
</feature>
<keyword evidence="1" id="KW-0175">Coiled coil</keyword>
<comment type="caution">
    <text evidence="3">The sequence shown here is derived from an EMBL/GenBank/DDBJ whole genome shotgun (WGS) entry which is preliminary data.</text>
</comment>
<evidence type="ECO:0000256" key="1">
    <source>
        <dbReference type="SAM" id="Coils"/>
    </source>
</evidence>
<evidence type="ECO:0000313" key="4">
    <source>
        <dbReference type="Proteomes" id="UP001149165"/>
    </source>
</evidence>
<dbReference type="Proteomes" id="UP001149165">
    <property type="component" value="Unassembled WGS sequence"/>
</dbReference>
<proteinExistence type="predicted"/>
<feature type="coiled-coil region" evidence="1">
    <location>
        <begin position="89"/>
        <end position="116"/>
    </location>
</feature>
<accession>A0A9W9EK03</accession>
<name>A0A9W9EK03_9EURO</name>
<gene>
    <name evidence="3" type="ORF">N7456_012680</name>
</gene>
<dbReference type="AlphaFoldDB" id="A0A9W9EK03"/>
<reference evidence="3" key="1">
    <citation type="submission" date="2022-11" db="EMBL/GenBank/DDBJ databases">
        <authorList>
            <person name="Petersen C."/>
        </authorList>
    </citation>
    <scope>NUCLEOTIDE SEQUENCE</scope>
    <source>
        <strain evidence="3">IBT 30069</strain>
    </source>
</reference>
<organism evidence="3 4">
    <name type="scientific">Penicillium angulare</name>
    <dbReference type="NCBI Taxonomy" id="116970"/>
    <lineage>
        <taxon>Eukaryota</taxon>
        <taxon>Fungi</taxon>
        <taxon>Dikarya</taxon>
        <taxon>Ascomycota</taxon>
        <taxon>Pezizomycotina</taxon>
        <taxon>Eurotiomycetes</taxon>
        <taxon>Eurotiomycetidae</taxon>
        <taxon>Eurotiales</taxon>
        <taxon>Aspergillaceae</taxon>
        <taxon>Penicillium</taxon>
    </lineage>
</organism>
<feature type="region of interest" description="Disordered" evidence="2">
    <location>
        <begin position="1"/>
        <end position="81"/>
    </location>
</feature>
<reference evidence="3" key="2">
    <citation type="journal article" date="2023" name="IMA Fungus">
        <title>Comparative genomic study of the Penicillium genus elucidates a diverse pangenome and 15 lateral gene transfer events.</title>
        <authorList>
            <person name="Petersen C."/>
            <person name="Sorensen T."/>
            <person name="Nielsen M.R."/>
            <person name="Sondergaard T.E."/>
            <person name="Sorensen J.L."/>
            <person name="Fitzpatrick D.A."/>
            <person name="Frisvad J.C."/>
            <person name="Nielsen K.L."/>
        </authorList>
    </citation>
    <scope>NUCLEOTIDE SEQUENCE</scope>
    <source>
        <strain evidence="3">IBT 30069</strain>
    </source>
</reference>